<dbReference type="EMBL" id="MNCJ02000320">
    <property type="protein sequence ID" value="KAF5806662.1"/>
    <property type="molecule type" value="Genomic_DNA"/>
</dbReference>
<reference evidence="1 3" key="1">
    <citation type="journal article" date="2017" name="Nature">
        <title>The sunflower genome provides insights into oil metabolism, flowering and Asterid evolution.</title>
        <authorList>
            <person name="Badouin H."/>
            <person name="Gouzy J."/>
            <person name="Grassa C.J."/>
            <person name="Murat F."/>
            <person name="Staton S.E."/>
            <person name="Cottret L."/>
            <person name="Lelandais-Briere C."/>
            <person name="Owens G.L."/>
            <person name="Carrere S."/>
            <person name="Mayjonade B."/>
            <person name="Legrand L."/>
            <person name="Gill N."/>
            <person name="Kane N.C."/>
            <person name="Bowers J.E."/>
            <person name="Hubner S."/>
            <person name="Bellec A."/>
            <person name="Berard A."/>
            <person name="Berges H."/>
            <person name="Blanchet N."/>
            <person name="Boniface M.C."/>
            <person name="Brunel D."/>
            <person name="Catrice O."/>
            <person name="Chaidir N."/>
            <person name="Claudel C."/>
            <person name="Donnadieu C."/>
            <person name="Faraut T."/>
            <person name="Fievet G."/>
            <person name="Helmstetter N."/>
            <person name="King M."/>
            <person name="Knapp S.J."/>
            <person name="Lai Z."/>
            <person name="Le Paslier M.C."/>
            <person name="Lippi Y."/>
            <person name="Lorenzon L."/>
            <person name="Mandel J.R."/>
            <person name="Marage G."/>
            <person name="Marchand G."/>
            <person name="Marquand E."/>
            <person name="Bret-Mestries E."/>
            <person name="Morien E."/>
            <person name="Nambeesan S."/>
            <person name="Nguyen T."/>
            <person name="Pegot-Espagnet P."/>
            <person name="Pouilly N."/>
            <person name="Raftis F."/>
            <person name="Sallet E."/>
            <person name="Schiex T."/>
            <person name="Thomas J."/>
            <person name="Vandecasteele C."/>
            <person name="Vares D."/>
            <person name="Vear F."/>
            <person name="Vautrin S."/>
            <person name="Crespi M."/>
            <person name="Mangin B."/>
            <person name="Burke J.M."/>
            <person name="Salse J."/>
            <person name="Munos S."/>
            <person name="Vincourt P."/>
            <person name="Rieseberg L.H."/>
            <person name="Langlade N.B."/>
        </authorList>
    </citation>
    <scope>NUCLEOTIDE SEQUENCE [LARGE SCALE GENOMIC DNA]</scope>
    <source>
        <strain evidence="3">cv. SF193</strain>
        <tissue evidence="1">Leaves</tissue>
    </source>
</reference>
<evidence type="ECO:0000313" key="1">
    <source>
        <dbReference type="EMBL" id="KAF5806662.1"/>
    </source>
</evidence>
<dbReference type="InParanoid" id="A0A251URY0"/>
<keyword evidence="3" id="KW-1185">Reference proteome</keyword>
<reference evidence="1" key="3">
    <citation type="submission" date="2020-06" db="EMBL/GenBank/DDBJ databases">
        <title>Helianthus annuus Genome sequencing and assembly Release 2.</title>
        <authorList>
            <person name="Gouzy J."/>
            <person name="Langlade N."/>
            <person name="Munos S."/>
        </authorList>
    </citation>
    <scope>NUCLEOTIDE SEQUENCE</scope>
    <source>
        <tissue evidence="1">Leaves</tissue>
    </source>
</reference>
<organism evidence="2 3">
    <name type="scientific">Helianthus annuus</name>
    <name type="common">Common sunflower</name>
    <dbReference type="NCBI Taxonomy" id="4232"/>
    <lineage>
        <taxon>Eukaryota</taxon>
        <taxon>Viridiplantae</taxon>
        <taxon>Streptophyta</taxon>
        <taxon>Embryophyta</taxon>
        <taxon>Tracheophyta</taxon>
        <taxon>Spermatophyta</taxon>
        <taxon>Magnoliopsida</taxon>
        <taxon>eudicotyledons</taxon>
        <taxon>Gunneridae</taxon>
        <taxon>Pentapetalae</taxon>
        <taxon>asterids</taxon>
        <taxon>campanulids</taxon>
        <taxon>Asterales</taxon>
        <taxon>Asteraceae</taxon>
        <taxon>Asteroideae</taxon>
        <taxon>Heliantheae alliance</taxon>
        <taxon>Heliantheae</taxon>
        <taxon>Helianthus</taxon>
    </lineage>
</organism>
<reference evidence="2" key="2">
    <citation type="submission" date="2017-02" db="EMBL/GenBank/DDBJ databases">
        <title>Sunflower complete genome.</title>
        <authorList>
            <person name="Langlade N."/>
            <person name="Munos S."/>
        </authorList>
    </citation>
    <scope>NUCLEOTIDE SEQUENCE [LARGE SCALE GENOMIC DNA]</scope>
    <source>
        <tissue evidence="2">Leaves</tissue>
    </source>
</reference>
<evidence type="ECO:0000313" key="3">
    <source>
        <dbReference type="Proteomes" id="UP000215914"/>
    </source>
</evidence>
<dbReference type="AlphaFoldDB" id="A0A251URY0"/>
<accession>A0A251URY0</accession>
<dbReference type="Proteomes" id="UP000215914">
    <property type="component" value="Chromosome 5"/>
</dbReference>
<proteinExistence type="predicted"/>
<gene>
    <name evidence="2" type="ORF">HannXRQ_Chr05g0151441</name>
    <name evidence="1" type="ORF">HanXRQr2_Chr05g0224191</name>
</gene>
<dbReference type="EMBL" id="CM007894">
    <property type="protein sequence ID" value="OTG25793.1"/>
    <property type="molecule type" value="Genomic_DNA"/>
</dbReference>
<sequence length="50" mass="5713">MPPPPPSLPCTDLVEGNFSTGSFFDISITMLHSLVWKVLQQPTWCFHVYF</sequence>
<evidence type="ECO:0000313" key="2">
    <source>
        <dbReference type="EMBL" id="OTG25793.1"/>
    </source>
</evidence>
<protein>
    <submittedName>
        <fullName evidence="2">Uncharacterized protein</fullName>
    </submittedName>
</protein>
<dbReference type="Gramene" id="mRNA:HanXRQr2_Chr05g0224191">
    <property type="protein sequence ID" value="CDS:HanXRQr2_Chr05g0224191.1"/>
    <property type="gene ID" value="HanXRQr2_Chr05g0224191"/>
</dbReference>
<name>A0A251URY0_HELAN</name>